<dbReference type="InterPro" id="IPR051515">
    <property type="entry name" value="IRG"/>
</dbReference>
<dbReference type="PANTHER" id="PTHR32341:SF16">
    <property type="match status" value="1"/>
</dbReference>
<evidence type="ECO:0000313" key="7">
    <source>
        <dbReference type="EMBL" id="KAG8547567.1"/>
    </source>
</evidence>
<dbReference type="PANTHER" id="PTHR32341">
    <property type="entry name" value="INTERFERON-INDUCIBLE GTPASE"/>
    <property type="match status" value="1"/>
</dbReference>
<feature type="region of interest" description="Disordered" evidence="5">
    <location>
        <begin position="1"/>
        <end position="24"/>
    </location>
</feature>
<evidence type="ECO:0000259" key="6">
    <source>
        <dbReference type="PROSITE" id="PS51716"/>
    </source>
</evidence>
<dbReference type="InterPro" id="IPR030385">
    <property type="entry name" value="G_IRG_dom"/>
</dbReference>
<evidence type="ECO:0000256" key="5">
    <source>
        <dbReference type="SAM" id="MobiDB-lite"/>
    </source>
</evidence>
<keyword evidence="8" id="KW-1185">Reference proteome</keyword>
<dbReference type="Gene3D" id="3.40.50.300">
    <property type="entry name" value="P-loop containing nucleotide triphosphate hydrolases"/>
    <property type="match status" value="1"/>
</dbReference>
<keyword evidence="4" id="KW-0342">GTP-binding</keyword>
<evidence type="ECO:0000256" key="1">
    <source>
        <dbReference type="ARBA" id="ARBA00005429"/>
    </source>
</evidence>
<evidence type="ECO:0000256" key="2">
    <source>
        <dbReference type="ARBA" id="ARBA00022741"/>
    </source>
</evidence>
<accession>A0AAV6ZEC3</accession>
<evidence type="ECO:0000256" key="3">
    <source>
        <dbReference type="ARBA" id="ARBA00022801"/>
    </source>
</evidence>
<dbReference type="PROSITE" id="PS51716">
    <property type="entry name" value="G_IRG"/>
    <property type="match status" value="1"/>
</dbReference>
<name>A0AAV6ZEC3_ENGPU</name>
<dbReference type="EMBL" id="WNYA01000679">
    <property type="protein sequence ID" value="KAG8547567.1"/>
    <property type="molecule type" value="Genomic_DNA"/>
</dbReference>
<evidence type="ECO:0000313" key="8">
    <source>
        <dbReference type="Proteomes" id="UP000824782"/>
    </source>
</evidence>
<feature type="compositionally biased region" description="Pro residues" evidence="5">
    <location>
        <begin position="15"/>
        <end position="24"/>
    </location>
</feature>
<dbReference type="GO" id="GO:0016020">
    <property type="term" value="C:membrane"/>
    <property type="evidence" value="ECO:0007669"/>
    <property type="project" value="InterPro"/>
</dbReference>
<dbReference type="Proteomes" id="UP000824782">
    <property type="component" value="Unassembled WGS sequence"/>
</dbReference>
<comment type="caution">
    <text evidence="7">The sequence shown here is derived from an EMBL/GenBank/DDBJ whole genome shotgun (WGS) entry which is preliminary data.</text>
</comment>
<comment type="similarity">
    <text evidence="1">Belongs to the TRAFAC class dynamin-like GTPase superfamily. IRG family.</text>
</comment>
<dbReference type="InterPro" id="IPR007743">
    <property type="entry name" value="Immunity-related_GTPase-like"/>
</dbReference>
<protein>
    <recommendedName>
        <fullName evidence="6">IRG-type G domain-containing protein</fullName>
    </recommendedName>
</protein>
<organism evidence="7 8">
    <name type="scientific">Engystomops pustulosus</name>
    <name type="common">Tungara frog</name>
    <name type="synonym">Physalaemus pustulosus</name>
    <dbReference type="NCBI Taxonomy" id="76066"/>
    <lineage>
        <taxon>Eukaryota</taxon>
        <taxon>Metazoa</taxon>
        <taxon>Chordata</taxon>
        <taxon>Craniata</taxon>
        <taxon>Vertebrata</taxon>
        <taxon>Euteleostomi</taxon>
        <taxon>Amphibia</taxon>
        <taxon>Batrachia</taxon>
        <taxon>Anura</taxon>
        <taxon>Neobatrachia</taxon>
        <taxon>Hyloidea</taxon>
        <taxon>Leptodactylidae</taxon>
        <taxon>Leiuperinae</taxon>
        <taxon>Engystomops</taxon>
    </lineage>
</organism>
<feature type="region of interest" description="Disordered" evidence="5">
    <location>
        <begin position="349"/>
        <end position="370"/>
    </location>
</feature>
<dbReference type="GO" id="GO:0005525">
    <property type="term" value="F:GTP binding"/>
    <property type="evidence" value="ECO:0007669"/>
    <property type="project" value="UniProtKB-KW"/>
</dbReference>
<keyword evidence="3" id="KW-0378">Hydrolase</keyword>
<dbReference type="Pfam" id="PF05049">
    <property type="entry name" value="IIGP"/>
    <property type="match status" value="1"/>
</dbReference>
<dbReference type="InterPro" id="IPR027417">
    <property type="entry name" value="P-loop_NTPase"/>
</dbReference>
<sequence>MADAEIPEDITSGGPPTPETPSPPECLHFTIAIIGARGSGKTTLARSLCNHSEQFSPSFLDSYFRGDDEEHGVQRHTYPPLPNVTLLDCPGYKAGDSPSVYIDSIRPEAVHCLVVTFGETITDADLQLLGATKHLGKPVCIVQTHIDLTLHTEKRQQGKSYWRGQTLLGLRGRAQECLGGHGIQGSGIFLVSALEPQNYDFLGMVDYIEKEILQWKRPVPLTPEPHCQDLVSLFEVQCDQDGLSEFCSLLSIFLDNPPPVSAMVGVTGTDKEVTVSALCEPPLSGLVVKPLPGPGIPAMSVEQYLQNLQSEACDVYLILGSGMDNSSRATLVEALVAAGKHCMLIGGEGDRRHKHDAKGEEEGGKKWHPGTDLPGLRVALEKGAPQLVRERLLHAIPAIIVQLVRRERRRLMMGIYDICLDACAKASDGHLQDALVTLSSKLSSFRARYGLDEDSLTLISQVTGCNPEDLRAEIQCPLAQDPTTDHLLQMASQPLSLSELVWSYVPHWGGGEETPTKLSAERTYRLLVEAVWGMAEDAERVLLHGCTNQKVAKERTAFCHWPCV</sequence>
<proteinExistence type="inferred from homology"/>
<keyword evidence="2" id="KW-0547">Nucleotide-binding</keyword>
<dbReference type="GO" id="GO:0016787">
    <property type="term" value="F:hydrolase activity"/>
    <property type="evidence" value="ECO:0007669"/>
    <property type="project" value="UniProtKB-KW"/>
</dbReference>
<gene>
    <name evidence="7" type="ORF">GDO81_028013</name>
</gene>
<reference evidence="7" key="1">
    <citation type="thesis" date="2020" institute="ProQuest LLC" country="789 East Eisenhower Parkway, Ann Arbor, MI, USA">
        <title>Comparative Genomics and Chromosome Evolution.</title>
        <authorList>
            <person name="Mudd A.B."/>
        </authorList>
    </citation>
    <scope>NUCLEOTIDE SEQUENCE</scope>
    <source>
        <strain evidence="7">237g6f4</strain>
        <tissue evidence="7">Blood</tissue>
    </source>
</reference>
<evidence type="ECO:0000256" key="4">
    <source>
        <dbReference type="ARBA" id="ARBA00023134"/>
    </source>
</evidence>
<dbReference type="AlphaFoldDB" id="A0AAV6ZEC3"/>
<feature type="domain" description="IRG-type G" evidence="6">
    <location>
        <begin position="27"/>
        <end position="211"/>
    </location>
</feature>
<dbReference type="SUPFAM" id="SSF52540">
    <property type="entry name" value="P-loop containing nucleoside triphosphate hydrolases"/>
    <property type="match status" value="1"/>
</dbReference>